<dbReference type="RefSeq" id="WP_048193715.1">
    <property type="nucleotide sequence ID" value="NZ_CAAGSM010000006.1"/>
</dbReference>
<evidence type="ECO:0000313" key="3">
    <source>
        <dbReference type="Proteomes" id="UP000029859"/>
    </source>
</evidence>
<feature type="transmembrane region" description="Helical" evidence="1">
    <location>
        <begin position="35"/>
        <end position="57"/>
    </location>
</feature>
<feature type="transmembrane region" description="Helical" evidence="1">
    <location>
        <begin position="310"/>
        <end position="329"/>
    </location>
</feature>
<evidence type="ECO:0000256" key="1">
    <source>
        <dbReference type="SAM" id="Phobius"/>
    </source>
</evidence>
<keyword evidence="1" id="KW-1133">Transmembrane helix</keyword>
<dbReference type="Proteomes" id="UP000029859">
    <property type="component" value="Unassembled WGS sequence"/>
</dbReference>
<dbReference type="AlphaFoldDB" id="A0A099T532"/>
<comment type="caution">
    <text evidence="2">The sequence shown here is derived from an EMBL/GenBank/DDBJ whole genome shotgun (WGS) entry which is preliminary data.</text>
</comment>
<organism evidence="2 3">
    <name type="scientific">Methanococcoides methylutens</name>
    <dbReference type="NCBI Taxonomy" id="2226"/>
    <lineage>
        <taxon>Archaea</taxon>
        <taxon>Methanobacteriati</taxon>
        <taxon>Methanobacteriota</taxon>
        <taxon>Stenosarchaea group</taxon>
        <taxon>Methanomicrobia</taxon>
        <taxon>Methanosarcinales</taxon>
        <taxon>Methanosarcinaceae</taxon>
        <taxon>Methanococcoides</taxon>
    </lineage>
</organism>
<keyword evidence="1" id="KW-0472">Membrane</keyword>
<protein>
    <submittedName>
        <fullName evidence="2">Uncharacterized protein</fullName>
    </submittedName>
</protein>
<dbReference type="OrthoDB" id="387533at2157"/>
<reference evidence="2 3" key="1">
    <citation type="submission" date="2014-09" db="EMBL/GenBank/DDBJ databases">
        <title>Draft genome sequence of an obligately methylotrophic methanogen, Methanococcoides methylutens, isolated from marine sediment.</title>
        <authorList>
            <person name="Guan Y."/>
            <person name="Ngugi D.K."/>
            <person name="Blom J."/>
            <person name="Ali S."/>
            <person name="Ferry J.G."/>
            <person name="Stingl U."/>
        </authorList>
    </citation>
    <scope>NUCLEOTIDE SEQUENCE [LARGE SCALE GENOMIC DNA]</scope>
    <source>
        <strain evidence="2 3">DSM 2657</strain>
    </source>
</reference>
<keyword evidence="3" id="KW-1185">Reference proteome</keyword>
<gene>
    <name evidence="2" type="ORF">LI82_04665</name>
</gene>
<proteinExistence type="predicted"/>
<feature type="transmembrane region" description="Helical" evidence="1">
    <location>
        <begin position="341"/>
        <end position="358"/>
    </location>
</feature>
<keyword evidence="1" id="KW-0812">Transmembrane</keyword>
<accession>A0A099T532</accession>
<dbReference type="EMBL" id="JRHO01000009">
    <property type="protein sequence ID" value="KGK99311.1"/>
    <property type="molecule type" value="Genomic_DNA"/>
</dbReference>
<name>A0A099T532_METMT</name>
<evidence type="ECO:0000313" key="2">
    <source>
        <dbReference type="EMBL" id="KGK99311.1"/>
    </source>
</evidence>
<sequence length="365" mass="42356">MDVGGNESILSDPSGLFNESIVPSFINTTTIDPNWFYAASAQSAAAIVGLMGAFIITKMVDNKMHVRQLKSEISDYKEKMNYVQSELDKKQKYVDEIAYEEDCKLVEKYLEGMVAHIDPYNSFNVDELYNKARFDENYSHINRSVLEDKYNQDYLIKVANYHEKLVDEFLGKKKKDIDLAKPPSTDELYDEASRDIPNIKKSVLEERYNLKYLTEAKAPHQEIVESTMPETSNPWLTDDRSTIPSEDLYPHPSEDNYFSIISTLKWDKYHKYVEEIPEKEAECNYYLVLIESKERLLQASNEVANLRVNLISLFIFSILGVFVPLGMMLFDFEYMLKLRTIVYVGIFSGWLLVLVVLLDEIRKRV</sequence>